<keyword evidence="9 17" id="KW-0479">Metal-binding</keyword>
<keyword evidence="10 17" id="KW-0460">Magnesium</keyword>
<proteinExistence type="inferred from homology"/>
<accession>A0A1Q8CZ17</accession>
<dbReference type="RefSeq" id="WP_075123641.1">
    <property type="nucleotide sequence ID" value="NZ_MSIE01000001.1"/>
</dbReference>
<feature type="binding site" evidence="17">
    <location>
        <position position="74"/>
    </location>
    <ligand>
        <name>a CDP-1,2-diacyl-sn-glycerol</name>
        <dbReference type="ChEBI" id="CHEBI:58332"/>
    </ligand>
</feature>
<keyword evidence="20" id="KW-1185">Reference proteome</keyword>
<gene>
    <name evidence="19" type="ORF">BU204_01455</name>
</gene>
<evidence type="ECO:0000256" key="4">
    <source>
        <dbReference type="ARBA" id="ARBA00010441"/>
    </source>
</evidence>
<dbReference type="InterPro" id="IPR043130">
    <property type="entry name" value="CDP-OH_PTrfase_TM_dom"/>
</dbReference>
<keyword evidence="17" id="KW-1208">Phospholipid metabolism</keyword>
<feature type="transmembrane region" description="Helical" evidence="17">
    <location>
        <begin position="20"/>
        <end position="45"/>
    </location>
</feature>
<dbReference type="STRING" id="1912961.BU204_01455"/>
<feature type="binding site" evidence="17">
    <location>
        <position position="80"/>
    </location>
    <ligand>
        <name>a CDP-1,2-diacyl-sn-glycerol</name>
        <dbReference type="ChEBI" id="CHEBI:58332"/>
    </ligand>
</feature>
<evidence type="ECO:0000256" key="12">
    <source>
        <dbReference type="ARBA" id="ARBA00023136"/>
    </source>
</evidence>
<evidence type="ECO:0000256" key="2">
    <source>
        <dbReference type="ARBA" id="ARBA00004805"/>
    </source>
</evidence>
<evidence type="ECO:0000256" key="14">
    <source>
        <dbReference type="ARBA" id="ARBA00024082"/>
    </source>
</evidence>
<feature type="transmembrane region" description="Helical" evidence="17">
    <location>
        <begin position="115"/>
        <end position="134"/>
    </location>
</feature>
<dbReference type="Pfam" id="PF01066">
    <property type="entry name" value="CDP-OH_P_transf"/>
    <property type="match status" value="1"/>
</dbReference>
<dbReference type="InterPro" id="IPR048254">
    <property type="entry name" value="CDP_ALCOHOL_P_TRANSF_CS"/>
</dbReference>
<dbReference type="InterPro" id="IPR000462">
    <property type="entry name" value="CDP-OH_P_trans"/>
</dbReference>
<feature type="binding site" evidence="17">
    <location>
        <begin position="29"/>
        <end position="32"/>
    </location>
    <ligand>
        <name>a CDP-1,2-diacyl-sn-glycerol</name>
        <dbReference type="ChEBI" id="CHEBI:58332"/>
    </ligand>
</feature>
<comment type="subcellular location">
    <subcellularLocation>
        <location evidence="1 17">Cell membrane</location>
        <topology evidence="1 17">Multi-pass membrane protein</topology>
    </subcellularLocation>
</comment>
<dbReference type="Gene3D" id="1.20.120.1760">
    <property type="match status" value="1"/>
</dbReference>
<keyword evidence="8 17" id="KW-0812">Transmembrane</keyword>
<feature type="binding site" evidence="17">
    <location>
        <position position="66"/>
    </location>
    <ligand>
        <name>Mg(2+)</name>
        <dbReference type="ChEBI" id="CHEBI:18420"/>
        <label>2</label>
    </ligand>
</feature>
<comment type="caution">
    <text evidence="17">Lacks conserved residue(s) required for the propagation of feature annotation.</text>
</comment>
<evidence type="ECO:0000256" key="8">
    <source>
        <dbReference type="ARBA" id="ARBA00022692"/>
    </source>
</evidence>
<feature type="transmembrane region" description="Helical" evidence="17">
    <location>
        <begin position="154"/>
        <end position="187"/>
    </location>
</feature>
<evidence type="ECO:0000313" key="20">
    <source>
        <dbReference type="Proteomes" id="UP000185596"/>
    </source>
</evidence>
<dbReference type="Proteomes" id="UP000185596">
    <property type="component" value="Unassembled WGS sequence"/>
</dbReference>
<evidence type="ECO:0000256" key="9">
    <source>
        <dbReference type="ARBA" id="ARBA00022723"/>
    </source>
</evidence>
<comment type="similarity">
    <text evidence="4 17 18">Belongs to the CDP-alcohol phosphatidyltransferase class-I family.</text>
</comment>
<evidence type="ECO:0000256" key="7">
    <source>
        <dbReference type="ARBA" id="ARBA00022679"/>
    </source>
</evidence>
<dbReference type="PROSITE" id="PS00379">
    <property type="entry name" value="CDP_ALCOHOL_P_TRANSF"/>
    <property type="match status" value="1"/>
</dbReference>
<keyword evidence="11 17" id="KW-1133">Transmembrane helix</keyword>
<keyword evidence="17" id="KW-0444">Lipid biosynthesis</keyword>
<evidence type="ECO:0000256" key="5">
    <source>
        <dbReference type="ARBA" id="ARBA00011738"/>
    </source>
</evidence>
<feature type="binding site" evidence="17">
    <location>
        <position position="87"/>
    </location>
    <ligand>
        <name>Mg(2+)</name>
        <dbReference type="ChEBI" id="CHEBI:18420"/>
        <label>1</label>
    </ligand>
</feature>
<feature type="transmembrane region" description="Helical" evidence="17">
    <location>
        <begin position="51"/>
        <end position="68"/>
    </location>
</feature>
<protein>
    <recommendedName>
        <fullName evidence="14 17">Phosphatidylinositol phosphate synthase</fullName>
        <shortName evidence="17">PIP synthase</shortName>
        <ecNumber evidence="17">2.7.8.-</ecNumber>
    </recommendedName>
    <alternativeName>
        <fullName evidence="15 17">CDP-diacylglycerol--D-myo-inositol-3-phosphate 3-phosphatidyltransferase</fullName>
    </alternativeName>
</protein>
<dbReference type="EC" id="2.7.8.-" evidence="17"/>
<comment type="caution">
    <text evidence="19">The sequence shown here is derived from an EMBL/GenBank/DDBJ whole genome shotgun (WGS) entry which is preliminary data.</text>
</comment>
<evidence type="ECO:0000256" key="11">
    <source>
        <dbReference type="ARBA" id="ARBA00022989"/>
    </source>
</evidence>
<keyword evidence="7 17" id="KW-0808">Transferase</keyword>
<evidence type="ECO:0000256" key="1">
    <source>
        <dbReference type="ARBA" id="ARBA00004651"/>
    </source>
</evidence>
<evidence type="ECO:0000313" key="19">
    <source>
        <dbReference type="EMBL" id="OLF19607.1"/>
    </source>
</evidence>
<dbReference type="UniPathway" id="UPA00220"/>
<feature type="binding site" evidence="17">
    <location>
        <position position="69"/>
    </location>
    <ligand>
        <name>Mg(2+)</name>
        <dbReference type="ChEBI" id="CHEBI:18420"/>
        <label>1</label>
    </ligand>
</feature>
<keyword evidence="6 17" id="KW-1003">Cell membrane</keyword>
<dbReference type="AlphaFoldDB" id="A0A1Q8CZ17"/>
<dbReference type="GO" id="GO:0008654">
    <property type="term" value="P:phospholipid biosynthetic process"/>
    <property type="evidence" value="ECO:0007669"/>
    <property type="project" value="UniProtKB-UniRule"/>
</dbReference>
<dbReference type="GO" id="GO:0016780">
    <property type="term" value="F:phosphotransferase activity, for other substituted phosphate groups"/>
    <property type="evidence" value="ECO:0007669"/>
    <property type="project" value="UniProtKB-UniRule"/>
</dbReference>
<comment type="catalytic activity">
    <reaction evidence="16 17">
        <text>a CDP-1,2-diacyl-sn-glycerol + 1D-myo-inositol 3-phosphate = a 1,2-diacyl-sn-glycero-3-phospho-(1D-myo-inositol-3-phosphate) + CMP + H(+)</text>
        <dbReference type="Rhea" id="RHEA:60504"/>
        <dbReference type="ChEBI" id="CHEBI:15378"/>
        <dbReference type="ChEBI" id="CHEBI:58088"/>
        <dbReference type="ChEBI" id="CHEBI:58332"/>
        <dbReference type="ChEBI" id="CHEBI:58401"/>
        <dbReference type="ChEBI" id="CHEBI:60377"/>
    </reaction>
</comment>
<dbReference type="OrthoDB" id="116551at2"/>
<evidence type="ECO:0000256" key="15">
    <source>
        <dbReference type="ARBA" id="ARBA00033137"/>
    </source>
</evidence>
<dbReference type="HAMAP" id="MF_02241">
    <property type="entry name" value="PIP_synthase"/>
    <property type="match status" value="1"/>
</dbReference>
<dbReference type="GO" id="GO:0005886">
    <property type="term" value="C:plasma membrane"/>
    <property type="evidence" value="ECO:0007669"/>
    <property type="project" value="UniProtKB-SubCell"/>
</dbReference>
<feature type="binding site" evidence="17">
    <location>
        <position position="87"/>
    </location>
    <ligand>
        <name>Mg(2+)</name>
        <dbReference type="ChEBI" id="CHEBI:18420"/>
        <label>2</label>
    </ligand>
</feature>
<comment type="pathway">
    <text evidence="3">Lipid metabolism.</text>
</comment>
<reference evidence="19 20" key="1">
    <citation type="submission" date="2016-12" db="EMBL/GenBank/DDBJ databases">
        <title>The draft genome sequence of Actinophytocola sp. 11-183.</title>
        <authorList>
            <person name="Wang W."/>
            <person name="Yuan L."/>
        </authorList>
    </citation>
    <scope>NUCLEOTIDE SEQUENCE [LARGE SCALE GENOMIC DNA]</scope>
    <source>
        <strain evidence="19 20">11-183</strain>
    </source>
</reference>
<evidence type="ECO:0000256" key="3">
    <source>
        <dbReference type="ARBA" id="ARBA00005189"/>
    </source>
</evidence>
<dbReference type="EMBL" id="MSIE01000001">
    <property type="protein sequence ID" value="OLF19607.1"/>
    <property type="molecule type" value="Genomic_DNA"/>
</dbReference>
<keyword evidence="17" id="KW-0594">Phospholipid biosynthesis</keyword>
<feature type="active site" description="Proton acceptor" evidence="17">
    <location>
        <position position="91"/>
    </location>
</feature>
<organism evidence="19 20">
    <name type="scientific">Actinophytocola xanthii</name>
    <dbReference type="NCBI Taxonomy" id="1912961"/>
    <lineage>
        <taxon>Bacteria</taxon>
        <taxon>Bacillati</taxon>
        <taxon>Actinomycetota</taxon>
        <taxon>Actinomycetes</taxon>
        <taxon>Pseudonocardiales</taxon>
        <taxon>Pseudonocardiaceae</taxon>
    </lineage>
</organism>
<evidence type="ECO:0000256" key="17">
    <source>
        <dbReference type="HAMAP-Rule" id="MF_02241"/>
    </source>
</evidence>
<evidence type="ECO:0000256" key="10">
    <source>
        <dbReference type="ARBA" id="ARBA00022842"/>
    </source>
</evidence>
<evidence type="ECO:0000256" key="16">
    <source>
        <dbReference type="ARBA" id="ARBA00048865"/>
    </source>
</evidence>
<comment type="subunit">
    <text evidence="5 17">Homodimer.</text>
</comment>
<comment type="catalytic activity">
    <reaction evidence="13 17">
        <text>1,2-di-(9Z-octadecenoyl)-sn-glycero-3-cytidine-5'-diphosphate + 1D-myo-inositol 3-phosphate = 1,2-di-(9Z-octadecenoyl)-sn-glycero-3-phospho-(1D-myo-inositol-3-phosphate) + CMP + H(+)</text>
        <dbReference type="Rhea" id="RHEA:61216"/>
        <dbReference type="ChEBI" id="CHEBI:15378"/>
        <dbReference type="ChEBI" id="CHEBI:58401"/>
        <dbReference type="ChEBI" id="CHEBI:60377"/>
        <dbReference type="ChEBI" id="CHEBI:85356"/>
        <dbReference type="ChEBI" id="CHEBI:144472"/>
    </reaction>
</comment>
<evidence type="ECO:0000256" key="13">
    <source>
        <dbReference type="ARBA" id="ARBA00023935"/>
    </source>
</evidence>
<evidence type="ECO:0000256" key="6">
    <source>
        <dbReference type="ARBA" id="ARBA00022475"/>
    </source>
</evidence>
<dbReference type="InterPro" id="IPR044268">
    <property type="entry name" value="PIP_synthase_PgsA1"/>
</dbReference>
<comment type="pathway">
    <text evidence="2 17">Phospholipid metabolism; phosphatidylinositol phosphate biosynthesis.</text>
</comment>
<feature type="binding site" evidence="17">
    <location>
        <position position="70"/>
    </location>
    <ligand>
        <name>a CDP-1,2-diacyl-sn-glycerol</name>
        <dbReference type="ChEBI" id="CHEBI:58332"/>
    </ligand>
</feature>
<comment type="cofactor">
    <cofactor evidence="17">
        <name>Mg(2+)</name>
        <dbReference type="ChEBI" id="CHEBI:18420"/>
    </cofactor>
    <text evidence="17">Contains a di-nuclear catalytic Mg(2+) center.</text>
</comment>
<name>A0A1Q8CZ17_9PSEU</name>
<sequence>MLNIFARASVSRVTDPIGVWLVRLGMTPNAMTLVGTAGAVGFSLWLFPAGHLLTGTFVVWGLVMLDLLDGAMARAKGGGTAFGGVLDSTCDRIADGALLAGIAWYAFEVAERRSLAAAALICLVLGQVVSYIKARAEAAGLSANVGLVERAERLIIALVGTGLSGFGVPYAVDVALWLLVVGSVITVVQRVVAVRRSATAVPTTEAGE</sequence>
<dbReference type="GO" id="GO:0000287">
    <property type="term" value="F:magnesium ion binding"/>
    <property type="evidence" value="ECO:0007669"/>
    <property type="project" value="UniProtKB-UniRule"/>
</dbReference>
<dbReference type="NCBIfam" id="NF045883">
    <property type="entry name" value="PIPSynth"/>
    <property type="match status" value="1"/>
</dbReference>
<feature type="binding site" evidence="17">
    <location>
        <position position="91"/>
    </location>
    <ligand>
        <name>Mg(2+)</name>
        <dbReference type="ChEBI" id="CHEBI:18420"/>
        <label>2</label>
    </ligand>
</feature>
<comment type="function">
    <text evidence="17">Catalyzes the conjugation of the 1'-hydroxyl group of D-myo-inositol-3-phosphate (also named L-myo-inositol-1-phosphate) with a lipid tail of cytidine diphosphate diacylglycerol (CDP-DAG), forming phosphatidylinositol phosphate (PIP) and CMP. PIP is a precursor of phosphatidylinositol (PI) which is an essential lipid required for cell wall formation.</text>
</comment>
<evidence type="ECO:0000256" key="18">
    <source>
        <dbReference type="RuleBase" id="RU003750"/>
    </source>
</evidence>
<feature type="binding site" evidence="17">
    <location>
        <position position="66"/>
    </location>
    <ligand>
        <name>Mg(2+)</name>
        <dbReference type="ChEBI" id="CHEBI:18420"/>
        <label>1</label>
    </ligand>
</feature>
<keyword evidence="17" id="KW-0443">Lipid metabolism</keyword>
<keyword evidence="12 17" id="KW-0472">Membrane</keyword>